<dbReference type="OrthoDB" id="9034327at2"/>
<dbReference type="InterPro" id="IPR049156">
    <property type="entry name" value="Phage_chap_TAC_15-like"/>
</dbReference>
<dbReference type="EMBL" id="SJOI01000001">
    <property type="protein sequence ID" value="TCL04219.1"/>
    <property type="molecule type" value="Genomic_DNA"/>
</dbReference>
<evidence type="ECO:0000313" key="2">
    <source>
        <dbReference type="Proteomes" id="UP000294555"/>
    </source>
</evidence>
<proteinExistence type="predicted"/>
<dbReference type="AlphaFoldDB" id="A0A4R1NBW4"/>
<evidence type="ECO:0008006" key="3">
    <source>
        <dbReference type="Google" id="ProtNLM"/>
    </source>
</evidence>
<reference evidence="1 2" key="1">
    <citation type="submission" date="2019-02" db="EMBL/GenBank/DDBJ databases">
        <title>Investigation of anaerobic lignin degradation for improved lignocellulosic biofuels.</title>
        <authorList>
            <person name="Deangelis K."/>
        </authorList>
    </citation>
    <scope>NUCLEOTIDE SEQUENCE [LARGE SCALE GENOMIC DNA]</scope>
    <source>
        <strain evidence="1 2">159R</strain>
    </source>
</reference>
<organism evidence="1 2">
    <name type="scientific">Sodalis ligni</name>
    <dbReference type="NCBI Taxonomy" id="2697027"/>
    <lineage>
        <taxon>Bacteria</taxon>
        <taxon>Pseudomonadati</taxon>
        <taxon>Pseudomonadota</taxon>
        <taxon>Gammaproteobacteria</taxon>
        <taxon>Enterobacterales</taxon>
        <taxon>Bruguierivoracaceae</taxon>
        <taxon>Sodalis</taxon>
    </lineage>
</organism>
<dbReference type="Proteomes" id="UP000294555">
    <property type="component" value="Unassembled WGS sequence"/>
</dbReference>
<keyword evidence="2" id="KW-1185">Reference proteome</keyword>
<gene>
    <name evidence="1" type="ORF">EZJ58_2331</name>
</gene>
<accession>A0A4R1NBW4</accession>
<dbReference type="RefSeq" id="WP_132923016.1">
    <property type="nucleotide sequence ID" value="NZ_SJOI01000001.1"/>
</dbReference>
<dbReference type="Pfam" id="PF21822">
    <property type="entry name" value="Phage_TAC_15"/>
    <property type="match status" value="1"/>
</dbReference>
<sequence>MEFELKGKQYRTSALGVFDQLKVSRKLLPVIADMLGELKNGETSLLDALPKIAQTIAALKDEDCDAILFPCLAVARRKQGNHWTPVFDPSSDTLMFDDLELMDVLHIVANVVGESLGNFFHDLPGSVTAAPSPL</sequence>
<name>A0A4R1NBW4_9GAMM</name>
<evidence type="ECO:0000313" key="1">
    <source>
        <dbReference type="EMBL" id="TCL04219.1"/>
    </source>
</evidence>
<protein>
    <recommendedName>
        <fullName evidence="3">Bacteriophage protein</fullName>
    </recommendedName>
</protein>
<comment type="caution">
    <text evidence="1">The sequence shown here is derived from an EMBL/GenBank/DDBJ whole genome shotgun (WGS) entry which is preliminary data.</text>
</comment>